<dbReference type="Pfam" id="PF04677">
    <property type="entry name" value="CwfJ_C_1"/>
    <property type="match status" value="1"/>
</dbReference>
<dbReference type="PANTHER" id="PTHR12072:SF5">
    <property type="entry name" value="CWF19-LIKE PROTEIN 2"/>
    <property type="match status" value="1"/>
</dbReference>
<evidence type="ECO:0000313" key="4">
    <source>
        <dbReference type="Proteomes" id="UP001327560"/>
    </source>
</evidence>
<evidence type="ECO:0000256" key="1">
    <source>
        <dbReference type="ARBA" id="ARBA00006795"/>
    </source>
</evidence>
<dbReference type="GO" id="GO:0000398">
    <property type="term" value="P:mRNA splicing, via spliceosome"/>
    <property type="evidence" value="ECO:0007669"/>
    <property type="project" value="TreeGrafter"/>
</dbReference>
<gene>
    <name evidence="3" type="ORF">Cni_G01184</name>
</gene>
<comment type="similarity">
    <text evidence="1">Belongs to the CWF19 family.</text>
</comment>
<evidence type="ECO:0000313" key="3">
    <source>
        <dbReference type="EMBL" id="WOK92493.1"/>
    </source>
</evidence>
<feature type="domain" description="Cwf19-like C-terminal" evidence="2">
    <location>
        <begin position="63"/>
        <end position="184"/>
    </location>
</feature>
<dbReference type="PANTHER" id="PTHR12072">
    <property type="entry name" value="CWF19, CELL CYCLE CONTROL PROTEIN"/>
    <property type="match status" value="1"/>
</dbReference>
<accession>A0AAQ3JM79</accession>
<dbReference type="EMBL" id="CP136890">
    <property type="protein sequence ID" value="WOK92493.1"/>
    <property type="molecule type" value="Genomic_DNA"/>
</dbReference>
<protein>
    <submittedName>
        <fullName evidence="3">CWF19-like protein 2 isoform X3</fullName>
    </submittedName>
</protein>
<dbReference type="GO" id="GO:0071014">
    <property type="term" value="C:post-mRNA release spliceosomal complex"/>
    <property type="evidence" value="ECO:0007669"/>
    <property type="project" value="TreeGrafter"/>
</dbReference>
<dbReference type="Proteomes" id="UP001327560">
    <property type="component" value="Chromosome 1"/>
</dbReference>
<name>A0AAQ3JM79_9LILI</name>
<proteinExistence type="inferred from homology"/>
<sequence length="193" mass="22745">MRKQISKEHNRKEDGADLHLAKTIMQNKQYSLGEEDEYGFDVAPSRKRHKMREEVPDKRNISNRLLTQQERCQFCFENPSRPKHLVVSIANFTYLILPQLQRVVEGHCCILPMQHEAATRSVDKNVWEEIHNFKKCLLKMFASYDKDVLFLETVVGLEKQRHHCLLDCIPIPHKLTEKTPMCFRKAIEEAEDE</sequence>
<dbReference type="InterPro" id="IPR006768">
    <property type="entry name" value="Cwf19-like_C_dom-1"/>
</dbReference>
<dbReference type="AlphaFoldDB" id="A0AAQ3JM79"/>
<keyword evidence="4" id="KW-1185">Reference proteome</keyword>
<evidence type="ECO:0000259" key="2">
    <source>
        <dbReference type="Pfam" id="PF04677"/>
    </source>
</evidence>
<dbReference type="InterPro" id="IPR040194">
    <property type="entry name" value="Cwf19-like"/>
</dbReference>
<organism evidence="3 4">
    <name type="scientific">Canna indica</name>
    <name type="common">Indian-shot</name>
    <dbReference type="NCBI Taxonomy" id="4628"/>
    <lineage>
        <taxon>Eukaryota</taxon>
        <taxon>Viridiplantae</taxon>
        <taxon>Streptophyta</taxon>
        <taxon>Embryophyta</taxon>
        <taxon>Tracheophyta</taxon>
        <taxon>Spermatophyta</taxon>
        <taxon>Magnoliopsida</taxon>
        <taxon>Liliopsida</taxon>
        <taxon>Zingiberales</taxon>
        <taxon>Cannaceae</taxon>
        <taxon>Canna</taxon>
    </lineage>
</organism>
<reference evidence="3 4" key="1">
    <citation type="submission" date="2023-10" db="EMBL/GenBank/DDBJ databases">
        <title>Chromosome-scale genome assembly provides insights into flower coloration mechanisms of Canna indica.</title>
        <authorList>
            <person name="Li C."/>
        </authorList>
    </citation>
    <scope>NUCLEOTIDE SEQUENCE [LARGE SCALE GENOMIC DNA]</scope>
    <source>
        <tissue evidence="3">Flower</tissue>
    </source>
</reference>